<dbReference type="Pfam" id="PF08284">
    <property type="entry name" value="RVP_2"/>
    <property type="match status" value="1"/>
</dbReference>
<dbReference type="OrthoDB" id="437338at2759"/>
<evidence type="ECO:0000313" key="3">
    <source>
        <dbReference type="RefSeq" id="XP_020099537.1"/>
    </source>
</evidence>
<feature type="compositionally biased region" description="Polar residues" evidence="1">
    <location>
        <begin position="27"/>
        <end position="40"/>
    </location>
</feature>
<evidence type="ECO:0000256" key="1">
    <source>
        <dbReference type="SAM" id="MobiDB-lite"/>
    </source>
</evidence>
<dbReference type="Proteomes" id="UP000515123">
    <property type="component" value="Linkage group 12"/>
</dbReference>
<dbReference type="GeneID" id="109717981"/>
<proteinExistence type="predicted"/>
<sequence length="167" mass="18630">MALVPPVPQQTFRASSSYSRAEGVAVPQQSEQRQQASSGSVYEAQIEDSTTADRVVAEIGPLLHAREVQISDHILQLQDLDVVLGRDWLAWCYATINCEARTVVFREPGQEEFMYRSCRSILFATWSEPSMHRFLVMVVVVPTAASGLEDISVVCEFPDVFPPKLTL</sequence>
<reference evidence="3" key="2">
    <citation type="submission" date="2025-08" db="UniProtKB">
        <authorList>
            <consortium name="RefSeq"/>
        </authorList>
    </citation>
    <scope>IDENTIFICATION</scope>
    <source>
        <tissue evidence="3">Leaf</tissue>
    </source>
</reference>
<dbReference type="RefSeq" id="XP_020099537.1">
    <property type="nucleotide sequence ID" value="XM_020243948.1"/>
</dbReference>
<keyword evidence="2" id="KW-1185">Reference proteome</keyword>
<gene>
    <name evidence="3" type="primary">LOC109717981</name>
</gene>
<dbReference type="Gene3D" id="2.40.70.10">
    <property type="entry name" value="Acid Proteases"/>
    <property type="match status" value="1"/>
</dbReference>
<organism evidence="2 3">
    <name type="scientific">Ananas comosus</name>
    <name type="common">Pineapple</name>
    <name type="synonym">Ananas ananas</name>
    <dbReference type="NCBI Taxonomy" id="4615"/>
    <lineage>
        <taxon>Eukaryota</taxon>
        <taxon>Viridiplantae</taxon>
        <taxon>Streptophyta</taxon>
        <taxon>Embryophyta</taxon>
        <taxon>Tracheophyta</taxon>
        <taxon>Spermatophyta</taxon>
        <taxon>Magnoliopsida</taxon>
        <taxon>Liliopsida</taxon>
        <taxon>Poales</taxon>
        <taxon>Bromeliaceae</taxon>
        <taxon>Bromelioideae</taxon>
        <taxon>Ananas</taxon>
    </lineage>
</organism>
<dbReference type="InterPro" id="IPR021109">
    <property type="entry name" value="Peptidase_aspartic_dom_sf"/>
</dbReference>
<name>A0A6P5FV55_ANACO</name>
<protein>
    <submittedName>
        <fullName evidence="3">Uncharacterized protein LOC109717981</fullName>
    </submittedName>
</protein>
<reference evidence="2" key="1">
    <citation type="journal article" date="2015" name="Nat. Genet.">
        <title>The pineapple genome and the evolution of CAM photosynthesis.</title>
        <authorList>
            <person name="Ming R."/>
            <person name="VanBuren R."/>
            <person name="Wai C.M."/>
            <person name="Tang H."/>
            <person name="Schatz M.C."/>
            <person name="Bowers J.E."/>
            <person name="Lyons E."/>
            <person name="Wang M.L."/>
            <person name="Chen J."/>
            <person name="Biggers E."/>
            <person name="Zhang J."/>
            <person name="Huang L."/>
            <person name="Zhang L."/>
            <person name="Miao W."/>
            <person name="Zhang J."/>
            <person name="Ye Z."/>
            <person name="Miao C."/>
            <person name="Lin Z."/>
            <person name="Wang H."/>
            <person name="Zhou H."/>
            <person name="Yim W.C."/>
            <person name="Priest H.D."/>
            <person name="Zheng C."/>
            <person name="Woodhouse M."/>
            <person name="Edger P.P."/>
            <person name="Guyot R."/>
            <person name="Guo H.B."/>
            <person name="Guo H."/>
            <person name="Zheng G."/>
            <person name="Singh R."/>
            <person name="Sharma A."/>
            <person name="Min X."/>
            <person name="Zheng Y."/>
            <person name="Lee H."/>
            <person name="Gurtowski J."/>
            <person name="Sedlazeck F.J."/>
            <person name="Harkess A."/>
            <person name="McKain M.R."/>
            <person name="Liao Z."/>
            <person name="Fang J."/>
            <person name="Liu J."/>
            <person name="Zhang X."/>
            <person name="Zhang Q."/>
            <person name="Hu W."/>
            <person name="Qin Y."/>
            <person name="Wang K."/>
            <person name="Chen L.Y."/>
            <person name="Shirley N."/>
            <person name="Lin Y.R."/>
            <person name="Liu L.Y."/>
            <person name="Hernandez A.G."/>
            <person name="Wright C.L."/>
            <person name="Bulone V."/>
            <person name="Tuskan G.A."/>
            <person name="Heath K."/>
            <person name="Zee F."/>
            <person name="Moore P.H."/>
            <person name="Sunkar R."/>
            <person name="Leebens-Mack J.H."/>
            <person name="Mockler T."/>
            <person name="Bennetzen J.L."/>
            <person name="Freeling M."/>
            <person name="Sankoff D."/>
            <person name="Paterson A.H."/>
            <person name="Zhu X."/>
            <person name="Yang X."/>
            <person name="Smith J.A."/>
            <person name="Cushman J.C."/>
            <person name="Paull R.E."/>
            <person name="Yu Q."/>
        </authorList>
    </citation>
    <scope>NUCLEOTIDE SEQUENCE [LARGE SCALE GENOMIC DNA]</scope>
    <source>
        <strain evidence="2">cv. F153</strain>
    </source>
</reference>
<accession>A0A6P5FV55</accession>
<feature type="compositionally biased region" description="Polar residues" evidence="1">
    <location>
        <begin position="9"/>
        <end position="19"/>
    </location>
</feature>
<evidence type="ECO:0000313" key="2">
    <source>
        <dbReference type="Proteomes" id="UP000515123"/>
    </source>
</evidence>
<feature type="region of interest" description="Disordered" evidence="1">
    <location>
        <begin position="1"/>
        <end position="45"/>
    </location>
</feature>
<dbReference type="AlphaFoldDB" id="A0A6P5FV55"/>